<feature type="compositionally biased region" description="Polar residues" evidence="1">
    <location>
        <begin position="121"/>
        <end position="146"/>
    </location>
</feature>
<feature type="signal peptide" evidence="2">
    <location>
        <begin position="1"/>
        <end position="18"/>
    </location>
</feature>
<dbReference type="AlphaFoldDB" id="A0A8H4QBS3"/>
<keyword evidence="2" id="KW-0732">Signal</keyword>
<feature type="compositionally biased region" description="Gly residues" evidence="1">
    <location>
        <begin position="48"/>
        <end position="63"/>
    </location>
</feature>
<feature type="chain" id="PRO_5034950030" evidence="2">
    <location>
        <begin position="19"/>
        <end position="199"/>
    </location>
</feature>
<feature type="compositionally biased region" description="Basic residues" evidence="1">
    <location>
        <begin position="188"/>
        <end position="199"/>
    </location>
</feature>
<feature type="region of interest" description="Disordered" evidence="1">
    <location>
        <begin position="27"/>
        <end position="199"/>
    </location>
</feature>
<feature type="compositionally biased region" description="Low complexity" evidence="1">
    <location>
        <begin position="27"/>
        <end position="36"/>
    </location>
</feature>
<sequence>MRAQSAIFFVSLAVGVLGAPLSETTQTQTTAELAQQVENSAADRQPGSPGGGGGAGGRPGGRPGAVSNARPGGGRNGSGFPGGAGGGRAGAVSNGGFGGGMNGAGAGAGLPGAGGAAGGAQLNQQDPGLPKSQLNALGSGNISSLLNKPADSEPADPSSFAEKSDPNAASDANGKPAEKTSFFEKLFGKGKKKDKKSKA</sequence>
<gene>
    <name evidence="3" type="ORF">GQ602_000217</name>
</gene>
<accession>A0A8H4QBS3</accession>
<evidence type="ECO:0000313" key="3">
    <source>
        <dbReference type="EMBL" id="KAF4594604.1"/>
    </source>
</evidence>
<keyword evidence="4" id="KW-1185">Reference proteome</keyword>
<reference evidence="3 4" key="1">
    <citation type="journal article" date="2020" name="G3 (Bethesda)">
        <title>Genetic Underpinnings of Host Manipulation by Ophiocordyceps as Revealed by Comparative Transcriptomics.</title>
        <authorList>
            <person name="Will I."/>
            <person name="Das B."/>
            <person name="Trinh T."/>
            <person name="Brachmann A."/>
            <person name="Ohm R.A."/>
            <person name="de Bekker C."/>
        </authorList>
    </citation>
    <scope>NUCLEOTIDE SEQUENCE [LARGE SCALE GENOMIC DNA]</scope>
    <source>
        <strain evidence="3 4">EC05</strain>
    </source>
</reference>
<protein>
    <submittedName>
        <fullName evidence="3">Uncharacterized protein</fullName>
    </submittedName>
</protein>
<proteinExistence type="predicted"/>
<organism evidence="3 4">
    <name type="scientific">Ophiocordyceps camponoti-floridani</name>
    <dbReference type="NCBI Taxonomy" id="2030778"/>
    <lineage>
        <taxon>Eukaryota</taxon>
        <taxon>Fungi</taxon>
        <taxon>Dikarya</taxon>
        <taxon>Ascomycota</taxon>
        <taxon>Pezizomycotina</taxon>
        <taxon>Sordariomycetes</taxon>
        <taxon>Hypocreomycetidae</taxon>
        <taxon>Hypocreales</taxon>
        <taxon>Ophiocordycipitaceae</taxon>
        <taxon>Ophiocordyceps</taxon>
    </lineage>
</organism>
<dbReference type="EMBL" id="JAACLJ010000001">
    <property type="protein sequence ID" value="KAF4594604.1"/>
    <property type="molecule type" value="Genomic_DNA"/>
</dbReference>
<name>A0A8H4QBS3_9HYPO</name>
<evidence type="ECO:0000313" key="4">
    <source>
        <dbReference type="Proteomes" id="UP000562929"/>
    </source>
</evidence>
<evidence type="ECO:0000256" key="1">
    <source>
        <dbReference type="SAM" id="MobiDB-lite"/>
    </source>
</evidence>
<evidence type="ECO:0000256" key="2">
    <source>
        <dbReference type="SAM" id="SignalP"/>
    </source>
</evidence>
<feature type="compositionally biased region" description="Gly residues" evidence="1">
    <location>
        <begin position="71"/>
        <end position="118"/>
    </location>
</feature>
<comment type="caution">
    <text evidence="3">The sequence shown here is derived from an EMBL/GenBank/DDBJ whole genome shotgun (WGS) entry which is preliminary data.</text>
</comment>
<dbReference type="Proteomes" id="UP000562929">
    <property type="component" value="Unassembled WGS sequence"/>
</dbReference>